<keyword evidence="2" id="KW-0732">Signal</keyword>
<organism evidence="3">
    <name type="scientific">Amblyomma cajennense</name>
    <name type="common">Cayenne tick</name>
    <name type="synonym">Acarus cajennensis</name>
    <dbReference type="NCBI Taxonomy" id="34607"/>
    <lineage>
        <taxon>Eukaryota</taxon>
        <taxon>Metazoa</taxon>
        <taxon>Ecdysozoa</taxon>
        <taxon>Arthropoda</taxon>
        <taxon>Chelicerata</taxon>
        <taxon>Arachnida</taxon>
        <taxon>Acari</taxon>
        <taxon>Parasitiformes</taxon>
        <taxon>Ixodida</taxon>
        <taxon>Ixodoidea</taxon>
        <taxon>Ixodidae</taxon>
        <taxon>Amblyomminae</taxon>
        <taxon>Amblyomma</taxon>
    </lineage>
</organism>
<name>A0A023FCR1_AMBCJ</name>
<evidence type="ECO:0000256" key="2">
    <source>
        <dbReference type="SAM" id="SignalP"/>
    </source>
</evidence>
<evidence type="ECO:0000256" key="1">
    <source>
        <dbReference type="SAM" id="MobiDB-lite"/>
    </source>
</evidence>
<reference evidence="3" key="1">
    <citation type="submission" date="2014-03" db="EMBL/GenBank/DDBJ databases">
        <title>The sialotranscriptome of Amblyomma triste, Amblyomma parvum and Amblyomma cajennense ticks, uncovered by 454-based RNA-seq.</title>
        <authorList>
            <person name="Garcia G.R."/>
            <person name="Gardinassi L.G."/>
            <person name="Ribeiro J.M."/>
            <person name="Anatriello E."/>
            <person name="Ferreira B.R."/>
            <person name="Moreira H.N."/>
            <person name="Mafra C."/>
            <person name="Olegario M.M."/>
            <person name="Szabo P.J."/>
            <person name="Miranda-Santos I.K."/>
            <person name="Maruyama S.R."/>
        </authorList>
    </citation>
    <scope>NUCLEOTIDE SEQUENCE</scope>
    <source>
        <strain evidence="3">Uberlandia</strain>
        <tissue evidence="3">Salivary glands</tissue>
    </source>
</reference>
<evidence type="ECO:0000313" key="3">
    <source>
        <dbReference type="EMBL" id="JAC19115.1"/>
    </source>
</evidence>
<feature type="compositionally biased region" description="Low complexity" evidence="1">
    <location>
        <begin position="107"/>
        <end position="134"/>
    </location>
</feature>
<feature type="signal peptide" evidence="2">
    <location>
        <begin position="1"/>
        <end position="20"/>
    </location>
</feature>
<dbReference type="EMBL" id="GBBK01005367">
    <property type="protein sequence ID" value="JAC19115.1"/>
    <property type="molecule type" value="mRNA"/>
</dbReference>
<feature type="chain" id="PRO_5001515264" evidence="2">
    <location>
        <begin position="21"/>
        <end position="158"/>
    </location>
</feature>
<feature type="region of interest" description="Disordered" evidence="1">
    <location>
        <begin position="66"/>
        <end position="139"/>
    </location>
</feature>
<protein>
    <submittedName>
        <fullName evidence="3">Putative secreted mucin</fullName>
    </submittedName>
</protein>
<proteinExistence type="evidence at transcript level"/>
<accession>A0A023FCR1</accession>
<dbReference type="AlphaFoldDB" id="A0A023FCR1"/>
<sequence length="158" mass="17277">MNSVPFLVLCGLLSTATVRAVYKTQGHSYCWAPCDPYTDGQHCLEGCLCYQKEDYPRLGTCLNPEAPIPPKFRHPQNKLPLPPRRPGAAPLSVWRPVPPPRPGSQGTSLQSTSAVSSVSQTPQVVSPVPSTPGSAEHANCRKCQEHLERFHSVQDRHG</sequence>